<dbReference type="Pfam" id="PF00833">
    <property type="entry name" value="Ribosomal_S17e"/>
    <property type="match status" value="1"/>
</dbReference>
<comment type="similarity">
    <text evidence="1">Belongs to the eukaryotic ribosomal protein eS17 family.</text>
</comment>
<dbReference type="GO" id="GO:0005840">
    <property type="term" value="C:ribosome"/>
    <property type="evidence" value="ECO:0007669"/>
    <property type="project" value="UniProtKB-KW"/>
</dbReference>
<gene>
    <name evidence="4" type="ORF">ACH5RR_037684</name>
</gene>
<dbReference type="EMBL" id="JBJUIK010000015">
    <property type="protein sequence ID" value="KAL3503235.1"/>
    <property type="molecule type" value="Genomic_DNA"/>
</dbReference>
<dbReference type="GO" id="GO:1990904">
    <property type="term" value="C:ribonucleoprotein complex"/>
    <property type="evidence" value="ECO:0007669"/>
    <property type="project" value="UniProtKB-KW"/>
</dbReference>
<reference evidence="4 5" key="1">
    <citation type="submission" date="2024-11" db="EMBL/GenBank/DDBJ databases">
        <title>A near-complete genome assembly of Cinchona calisaya.</title>
        <authorList>
            <person name="Lian D.C."/>
            <person name="Zhao X.W."/>
            <person name="Wei L."/>
        </authorList>
    </citation>
    <scope>NUCLEOTIDE SEQUENCE [LARGE SCALE GENOMIC DNA]</scope>
    <source>
        <tissue evidence="4">Nenye</tissue>
    </source>
</reference>
<keyword evidence="2" id="KW-0689">Ribosomal protein</keyword>
<sequence>MFAISFVIIACPCALGLATLIAVMISTSIGTSIKESEEIIKARDDRRLLLKITLDDFHPNKKVLTEVAIISSKRLRNKAINCFSHISLQEHKMADREVQGT</sequence>
<evidence type="ECO:0000256" key="1">
    <source>
        <dbReference type="ARBA" id="ARBA00010444"/>
    </source>
</evidence>
<name>A0ABD2YAL3_9GENT</name>
<dbReference type="SUPFAM" id="SSF116820">
    <property type="entry name" value="Rps17e-like"/>
    <property type="match status" value="1"/>
</dbReference>
<protein>
    <submittedName>
        <fullName evidence="4">Uncharacterized protein</fullName>
    </submittedName>
</protein>
<dbReference type="Proteomes" id="UP001630127">
    <property type="component" value="Unassembled WGS sequence"/>
</dbReference>
<keyword evidence="3" id="KW-0687">Ribonucleoprotein</keyword>
<keyword evidence="5" id="KW-1185">Reference proteome</keyword>
<evidence type="ECO:0000256" key="3">
    <source>
        <dbReference type="ARBA" id="ARBA00023274"/>
    </source>
</evidence>
<evidence type="ECO:0000256" key="2">
    <source>
        <dbReference type="ARBA" id="ARBA00022980"/>
    </source>
</evidence>
<accession>A0ABD2YAL3</accession>
<comment type="caution">
    <text evidence="4">The sequence shown here is derived from an EMBL/GenBank/DDBJ whole genome shotgun (WGS) entry which is preliminary data.</text>
</comment>
<evidence type="ECO:0000313" key="4">
    <source>
        <dbReference type="EMBL" id="KAL3503235.1"/>
    </source>
</evidence>
<dbReference type="InterPro" id="IPR001210">
    <property type="entry name" value="Ribosomal_eS17"/>
</dbReference>
<proteinExistence type="inferred from homology"/>
<dbReference type="Gene3D" id="1.10.60.20">
    <property type="entry name" value="Ribosomal protein S17e-like"/>
    <property type="match status" value="1"/>
</dbReference>
<dbReference type="AlphaFoldDB" id="A0ABD2YAL3"/>
<evidence type="ECO:0000313" key="5">
    <source>
        <dbReference type="Proteomes" id="UP001630127"/>
    </source>
</evidence>
<dbReference type="InterPro" id="IPR036401">
    <property type="entry name" value="Ribosomal_eS17_sf"/>
</dbReference>
<organism evidence="4 5">
    <name type="scientific">Cinchona calisaya</name>
    <dbReference type="NCBI Taxonomy" id="153742"/>
    <lineage>
        <taxon>Eukaryota</taxon>
        <taxon>Viridiplantae</taxon>
        <taxon>Streptophyta</taxon>
        <taxon>Embryophyta</taxon>
        <taxon>Tracheophyta</taxon>
        <taxon>Spermatophyta</taxon>
        <taxon>Magnoliopsida</taxon>
        <taxon>eudicotyledons</taxon>
        <taxon>Gunneridae</taxon>
        <taxon>Pentapetalae</taxon>
        <taxon>asterids</taxon>
        <taxon>lamiids</taxon>
        <taxon>Gentianales</taxon>
        <taxon>Rubiaceae</taxon>
        <taxon>Cinchonoideae</taxon>
        <taxon>Cinchoneae</taxon>
        <taxon>Cinchona</taxon>
    </lineage>
</organism>